<feature type="signal peptide" evidence="2">
    <location>
        <begin position="1"/>
        <end position="19"/>
    </location>
</feature>
<keyword evidence="1" id="KW-0812">Transmembrane</keyword>
<accession>A0A8J6B527</accession>
<keyword evidence="1" id="KW-1133">Transmembrane helix</keyword>
<organism evidence="3 4">
    <name type="scientific">Carpediemonas membranifera</name>
    <dbReference type="NCBI Taxonomy" id="201153"/>
    <lineage>
        <taxon>Eukaryota</taxon>
        <taxon>Metamonada</taxon>
        <taxon>Carpediemonas-like organisms</taxon>
        <taxon>Carpediemonas</taxon>
    </lineage>
</organism>
<keyword evidence="1" id="KW-0472">Membrane</keyword>
<keyword evidence="2" id="KW-0732">Signal</keyword>
<evidence type="ECO:0000313" key="4">
    <source>
        <dbReference type="Proteomes" id="UP000717585"/>
    </source>
</evidence>
<dbReference type="EMBL" id="JAHDYR010000025">
    <property type="protein sequence ID" value="KAG9393179.1"/>
    <property type="molecule type" value="Genomic_DNA"/>
</dbReference>
<reference evidence="3" key="1">
    <citation type="submission" date="2021-05" db="EMBL/GenBank/DDBJ databases">
        <title>A free-living protist that lacks canonical eukaryotic 1 DNA replication and segregation systems.</title>
        <authorList>
            <person name="Salas-Leiva D.E."/>
            <person name="Tromer E.C."/>
            <person name="Curtis B.A."/>
            <person name="Jerlstrom-Hultqvist J."/>
            <person name="Kolisko M."/>
            <person name="Yi Z."/>
            <person name="Salas-Leiva J.S."/>
            <person name="Gallot-Lavallee L."/>
            <person name="Kops G.J.P.L."/>
            <person name="Archibald J.M."/>
            <person name="Simpson A.G.B."/>
            <person name="Roger A.J."/>
        </authorList>
    </citation>
    <scope>NUCLEOTIDE SEQUENCE</scope>
    <source>
        <strain evidence="3">BICM</strain>
    </source>
</reference>
<proteinExistence type="predicted"/>
<protein>
    <submittedName>
        <fullName evidence="3">Uncharacterized protein</fullName>
    </submittedName>
</protein>
<keyword evidence="4" id="KW-1185">Reference proteome</keyword>
<sequence>MRAYLLAFCLLLLVSAGLCDVVACDVAGIAVVHTPISSETRTNRYFSFNVTDECRSTITAASAVTVRVGRVAAVNATDSLHVASGWSFAPDGYPGGVPVSGSFSINTEDLAQSDSYYIMVLIDGAIFGQTVPIVVKPEGNDWELPFILALATVPVALFIFVCLPLCGFSACFVYIQFVSIKRVQARRRRRIEEDQRLMPALIQKEFTADGAPVFQGFPQPAAQV</sequence>
<evidence type="ECO:0000313" key="3">
    <source>
        <dbReference type="EMBL" id="KAG9393179.1"/>
    </source>
</evidence>
<feature type="chain" id="PRO_5035276097" evidence="2">
    <location>
        <begin position="20"/>
        <end position="224"/>
    </location>
</feature>
<evidence type="ECO:0000256" key="2">
    <source>
        <dbReference type="SAM" id="SignalP"/>
    </source>
</evidence>
<name>A0A8J6B527_9EUKA</name>
<evidence type="ECO:0000256" key="1">
    <source>
        <dbReference type="SAM" id="Phobius"/>
    </source>
</evidence>
<feature type="transmembrane region" description="Helical" evidence="1">
    <location>
        <begin position="155"/>
        <end position="180"/>
    </location>
</feature>
<comment type="caution">
    <text evidence="3">The sequence shown here is derived from an EMBL/GenBank/DDBJ whole genome shotgun (WGS) entry which is preliminary data.</text>
</comment>
<dbReference type="Proteomes" id="UP000717585">
    <property type="component" value="Unassembled WGS sequence"/>
</dbReference>
<gene>
    <name evidence="3" type="ORF">J8273_3308</name>
</gene>
<dbReference type="AlphaFoldDB" id="A0A8J6B527"/>